<organism evidence="1 2">
    <name type="scientific">Lachnoanaerobaculum gingivalis</name>
    <dbReference type="NCBI Taxonomy" id="2490855"/>
    <lineage>
        <taxon>Bacteria</taxon>
        <taxon>Bacillati</taxon>
        <taxon>Bacillota</taxon>
        <taxon>Clostridia</taxon>
        <taxon>Lachnospirales</taxon>
        <taxon>Lachnospiraceae</taxon>
        <taxon>Lachnoanaerobaculum</taxon>
    </lineage>
</organism>
<comment type="caution">
    <text evidence="1">The sequence shown here is derived from an EMBL/GenBank/DDBJ whole genome shotgun (WGS) entry which is preliminary data.</text>
</comment>
<evidence type="ECO:0000313" key="1">
    <source>
        <dbReference type="EMBL" id="RRJ27188.1"/>
    </source>
</evidence>
<dbReference type="RefSeq" id="WP_128673529.1">
    <property type="nucleotide sequence ID" value="NZ_RRCO01000001.1"/>
</dbReference>
<proteinExistence type="predicted"/>
<accession>A0A3P3R2L2</accession>
<evidence type="ECO:0000313" key="2">
    <source>
        <dbReference type="Proteomes" id="UP000272490"/>
    </source>
</evidence>
<dbReference type="AlphaFoldDB" id="A0A3P3R2L2"/>
<dbReference type="EMBL" id="RRCO01000001">
    <property type="protein sequence ID" value="RRJ27188.1"/>
    <property type="molecule type" value="Genomic_DNA"/>
</dbReference>
<gene>
    <name evidence="1" type="ORF">EHV10_04105</name>
</gene>
<protein>
    <submittedName>
        <fullName evidence="1">Uncharacterized protein</fullName>
    </submittedName>
</protein>
<dbReference type="Proteomes" id="UP000272490">
    <property type="component" value="Unassembled WGS sequence"/>
</dbReference>
<keyword evidence="2" id="KW-1185">Reference proteome</keyword>
<reference evidence="1 2" key="1">
    <citation type="submission" date="2018-11" db="EMBL/GenBank/DDBJ databases">
        <title>Genome sequencing of Lachnoanaerobaculum sp. KCOM 2030 (= ChDC B114).</title>
        <authorList>
            <person name="Kook J.-K."/>
            <person name="Park S.-N."/>
            <person name="Lim Y.K."/>
        </authorList>
    </citation>
    <scope>NUCLEOTIDE SEQUENCE [LARGE SCALE GENOMIC DNA]</scope>
    <source>
        <strain evidence="1 2">KCOM 2030</strain>
    </source>
</reference>
<name>A0A3P3R2L2_9FIRM</name>
<dbReference type="OrthoDB" id="2041478at2"/>
<sequence>MYSNRKFLKKPFVFLILFFGLAAIGGAYSSWHFALSAEMKMTSGVMDILFAGNSDEKYSVYLTDESGNNETLIDAEFITTDKEVEVTFTEGLPINSLLEGKLLRLDFPLTTSQDSTVNKLNYTKLDMTKTGEDLELKADKALLVYEGAAYSLGEGEAAFMEPLQFEVYKTLSEDGKDEFGGQIYLKLKAESLKKILELPVSFSMDSEKMQESIDLDFNEGNLVAAVGNGVVVTYSCEIPFDVFQGGSKAQDGDK</sequence>